<organism evidence="2 3">
    <name type="scientific">Maritimibacter dapengensis</name>
    <dbReference type="NCBI Taxonomy" id="2836868"/>
    <lineage>
        <taxon>Bacteria</taxon>
        <taxon>Pseudomonadati</taxon>
        <taxon>Pseudomonadota</taxon>
        <taxon>Alphaproteobacteria</taxon>
        <taxon>Rhodobacterales</taxon>
        <taxon>Roseobacteraceae</taxon>
        <taxon>Maritimibacter</taxon>
    </lineage>
</organism>
<dbReference type="EMBL" id="JAHUZE010000002">
    <property type="protein sequence ID" value="MBV7379610.1"/>
    <property type="molecule type" value="Genomic_DNA"/>
</dbReference>
<name>A0ABS6T333_9RHOB</name>
<reference evidence="2 3" key="1">
    <citation type="submission" date="2021-05" db="EMBL/GenBank/DDBJ databases">
        <title>Culturable bacteria isolated from Daya Bay.</title>
        <authorList>
            <person name="Zheng W."/>
            <person name="Yu S."/>
            <person name="Huang Y."/>
        </authorList>
    </citation>
    <scope>NUCLEOTIDE SEQUENCE [LARGE SCALE GENOMIC DNA]</scope>
    <source>
        <strain evidence="2 3">DP4N28-5</strain>
    </source>
</reference>
<sequence length="271" mass="28854">MIFRKIAAVAAVLLVGAGIATPVMAQEQKWIAPCDVFENFKAAGRAESTGGQKYGQMCSILGNDPIAEACLELRAIEEGVRPQPGMDEETELNEACDMAIVAGPPPGIEPAGPTIVTGTPDTAPALDGAKQDAAMEMAFWESVKDSEDPSMFAAYLSKYPQGTFAPLAQARMQTLSAGSSSSSGSGTTTVVIEKPVVTTSPNRNQIVANKRTQRRLQAVGCYRGAIDGIWGNGSANAVRRFNSQTGQQLSPGRATLRHVEVISRYRYRVCR</sequence>
<evidence type="ECO:0000256" key="1">
    <source>
        <dbReference type="SAM" id="SignalP"/>
    </source>
</evidence>
<protein>
    <submittedName>
        <fullName evidence="2">Peptidoglycan-binding protein</fullName>
    </submittedName>
</protein>
<dbReference type="Proteomes" id="UP000756530">
    <property type="component" value="Unassembled WGS sequence"/>
</dbReference>
<comment type="caution">
    <text evidence="2">The sequence shown here is derived from an EMBL/GenBank/DDBJ whole genome shotgun (WGS) entry which is preliminary data.</text>
</comment>
<keyword evidence="3" id="KW-1185">Reference proteome</keyword>
<feature type="signal peptide" evidence="1">
    <location>
        <begin position="1"/>
        <end position="25"/>
    </location>
</feature>
<evidence type="ECO:0000313" key="3">
    <source>
        <dbReference type="Proteomes" id="UP000756530"/>
    </source>
</evidence>
<keyword evidence="1" id="KW-0732">Signal</keyword>
<dbReference type="RefSeq" id="WP_218392723.1">
    <property type="nucleotide sequence ID" value="NZ_JAHUZE010000002.1"/>
</dbReference>
<proteinExistence type="predicted"/>
<gene>
    <name evidence="2" type="ORF">KJP28_11795</name>
</gene>
<evidence type="ECO:0000313" key="2">
    <source>
        <dbReference type="EMBL" id="MBV7379610.1"/>
    </source>
</evidence>
<feature type="chain" id="PRO_5045836675" evidence="1">
    <location>
        <begin position="26"/>
        <end position="271"/>
    </location>
</feature>
<accession>A0ABS6T333</accession>